<reference evidence="2" key="1">
    <citation type="submission" date="2017-09" db="EMBL/GenBank/DDBJ databases">
        <authorList>
            <person name="Varghese N."/>
            <person name="Submissions S."/>
        </authorList>
    </citation>
    <scope>NUCLEOTIDE SEQUENCE [LARGE SCALE GENOMIC DNA]</scope>
    <source>
        <strain evidence="2">DSM 27208</strain>
    </source>
</reference>
<dbReference type="Proteomes" id="UP000219453">
    <property type="component" value="Unassembled WGS sequence"/>
</dbReference>
<name>A0A285P6U4_NATPI</name>
<dbReference type="EMBL" id="OBEJ01000005">
    <property type="protein sequence ID" value="SNZ17450.1"/>
    <property type="molecule type" value="Genomic_DNA"/>
</dbReference>
<dbReference type="OrthoDB" id="241883at2157"/>
<dbReference type="RefSeq" id="WP_097009917.1">
    <property type="nucleotide sequence ID" value="NZ_OBEJ01000005.1"/>
</dbReference>
<dbReference type="AlphaFoldDB" id="A0A285P6U4"/>
<keyword evidence="2" id="KW-1185">Reference proteome</keyword>
<sequence length="159" mass="17691">MGQDTEPFELDVYMRAFVPDAAQRRQEAMLERMRRLRDRGIIDDVSVSRWSSRACLSVELHHDRPDGTELYRELVDATDGTALSIQPFFRERKGPSRGRSVVHLPVVCVVVRRDDAIAGVYPCSAPEGTYSVTDCLDALEDGGDVENVDGDVALDPQPA</sequence>
<proteinExistence type="predicted"/>
<dbReference type="Pfam" id="PF20575">
    <property type="entry name" value="HTH_63"/>
    <property type="match status" value="1"/>
</dbReference>
<protein>
    <submittedName>
        <fullName evidence="1">Uncharacterized protein</fullName>
    </submittedName>
</protein>
<dbReference type="InterPro" id="IPR046783">
    <property type="entry name" value="HTH_63"/>
</dbReference>
<accession>A0A285P6U4</accession>
<evidence type="ECO:0000313" key="1">
    <source>
        <dbReference type="EMBL" id="SNZ17450.1"/>
    </source>
</evidence>
<organism evidence="1 2">
    <name type="scientific">Natronoarchaeum philippinense</name>
    <dbReference type="NCBI Taxonomy" id="558529"/>
    <lineage>
        <taxon>Archaea</taxon>
        <taxon>Methanobacteriati</taxon>
        <taxon>Methanobacteriota</taxon>
        <taxon>Stenosarchaea group</taxon>
        <taxon>Halobacteria</taxon>
        <taxon>Halobacteriales</taxon>
        <taxon>Natronoarchaeaceae</taxon>
    </lineage>
</organism>
<evidence type="ECO:0000313" key="2">
    <source>
        <dbReference type="Proteomes" id="UP000219453"/>
    </source>
</evidence>
<gene>
    <name evidence="1" type="ORF">SAMN06269185_3027</name>
</gene>